<dbReference type="Pfam" id="PF00152">
    <property type="entry name" value="tRNA-synt_2"/>
    <property type="match status" value="1"/>
</dbReference>
<dbReference type="PANTHER" id="PTHR42918:SF15">
    <property type="entry name" value="LYSINE--TRNA LIGASE, CHLOROPLASTIC_MITOCHONDRIAL"/>
    <property type="match status" value="1"/>
</dbReference>
<gene>
    <name evidence="12" type="primary">lysX</name>
    <name evidence="9" type="synonym">lysS</name>
    <name evidence="12" type="ORF">BN1051_00416</name>
</gene>
<dbReference type="InterPro" id="IPR004365">
    <property type="entry name" value="NA-bd_OB_tRNA"/>
</dbReference>
<keyword evidence="4 9" id="KW-0547">Nucleotide-binding</keyword>
<dbReference type="GO" id="GO:0004824">
    <property type="term" value="F:lysine-tRNA ligase activity"/>
    <property type="evidence" value="ECO:0007669"/>
    <property type="project" value="UniProtKB-UniRule"/>
</dbReference>
<evidence type="ECO:0000256" key="1">
    <source>
        <dbReference type="ARBA" id="ARBA00008226"/>
    </source>
</evidence>
<dbReference type="FunFam" id="2.40.50.140:FF:000024">
    <property type="entry name" value="Lysine--tRNA ligase"/>
    <property type="match status" value="1"/>
</dbReference>
<reference evidence="12" key="1">
    <citation type="submission" date="2014-07" db="EMBL/GenBank/DDBJ databases">
        <authorList>
            <person name="Urmite Genomes Urmite Genomes"/>
        </authorList>
    </citation>
    <scope>NUCLEOTIDE SEQUENCE</scope>
    <source>
        <strain evidence="12">11W110_air</strain>
    </source>
</reference>
<comment type="similarity">
    <text evidence="1 9">Belongs to the class-II aminoacyl-tRNA synthetase family.</text>
</comment>
<evidence type="ECO:0000256" key="6">
    <source>
        <dbReference type="ARBA" id="ARBA00022917"/>
    </source>
</evidence>
<keyword evidence="2 9" id="KW-0436">Ligase</keyword>
<dbReference type="Gene3D" id="3.30.930.10">
    <property type="entry name" value="Bira Bifunctional Protein, Domain 2"/>
    <property type="match status" value="1"/>
</dbReference>
<evidence type="ECO:0000256" key="9">
    <source>
        <dbReference type="HAMAP-Rule" id="MF_00252"/>
    </source>
</evidence>
<comment type="catalytic activity">
    <reaction evidence="8 9 10">
        <text>tRNA(Lys) + L-lysine + ATP = L-lysyl-tRNA(Lys) + AMP + diphosphate</text>
        <dbReference type="Rhea" id="RHEA:20792"/>
        <dbReference type="Rhea" id="RHEA-COMP:9696"/>
        <dbReference type="Rhea" id="RHEA-COMP:9697"/>
        <dbReference type="ChEBI" id="CHEBI:30616"/>
        <dbReference type="ChEBI" id="CHEBI:32551"/>
        <dbReference type="ChEBI" id="CHEBI:33019"/>
        <dbReference type="ChEBI" id="CHEBI:78442"/>
        <dbReference type="ChEBI" id="CHEBI:78529"/>
        <dbReference type="ChEBI" id="CHEBI:456215"/>
        <dbReference type="EC" id="6.1.1.6"/>
    </reaction>
</comment>
<dbReference type="InterPro" id="IPR004364">
    <property type="entry name" value="Aa-tRNA-synt_II"/>
</dbReference>
<keyword evidence="9 10" id="KW-0460">Magnesium</keyword>
<dbReference type="EC" id="6.1.1.6" evidence="9"/>
<dbReference type="CDD" id="cd04322">
    <property type="entry name" value="LysRS_N"/>
    <property type="match status" value="1"/>
</dbReference>
<dbReference type="Pfam" id="PF01336">
    <property type="entry name" value="tRNA_anti-codon"/>
    <property type="match status" value="1"/>
</dbReference>
<dbReference type="InterPro" id="IPR018149">
    <property type="entry name" value="Lys-tRNA-synth_II_C"/>
</dbReference>
<organism evidence="12">
    <name type="scientific">Arthrobacter saudimassiliensis</name>
    <dbReference type="NCBI Taxonomy" id="1461584"/>
    <lineage>
        <taxon>Bacteria</taxon>
        <taxon>Bacillati</taxon>
        <taxon>Actinomycetota</taxon>
        <taxon>Actinomycetes</taxon>
        <taxon>Micrococcales</taxon>
        <taxon>Micrococcaceae</taxon>
        <taxon>Arthrobacter</taxon>
    </lineage>
</organism>
<dbReference type="InterPro" id="IPR012340">
    <property type="entry name" value="NA-bd_OB-fold"/>
</dbReference>
<sequence>MRTDWVDLIPVTTEDSPVSPQLDADYSEQMRIRAEKRARLLASGREAYPVSVPRTHSLAEVREKHGHLQADEASGEKVGVTGRVVFIRNTGKLCFATLQEGSGTRLQVMLSLAEVGEESLAEWKSLVDLGDHVFVHGEVISSRRGELSVMADQWTMAAKALRPLPVLHADLNEETRVRQRYVDLMVREEAREMVYKRAAVIRAVRDTLHGHGYVEVETPMLQLVHGGAAARPFETHLNAFDQKMTLRIATELFLKRAVVGGIERVYELGRIFRNEGVDSTHSPEFTTLESYEAYADQFVMADRIREIILNAADAVGSRVIETPAGTIDLNGEWRWLAVYPGLSEAVGREITPDTDAATLRAVAEEHGVKVDPAWDAEKLVIELFGEIVEPTLIQPTFVYDYPPSAQPLARQHRDDPRLIEAWDLIIGGMERGTAFSELIDPVIQRQRLTEQSLRAAGGDPEAMALDEDFLRALEYGAPPMGGIGLGIDRLVMLFTNAGIRETILFPLLKPEMG</sequence>
<evidence type="ECO:0000256" key="2">
    <source>
        <dbReference type="ARBA" id="ARBA00022598"/>
    </source>
</evidence>
<keyword evidence="7 9" id="KW-0030">Aminoacyl-tRNA synthetase</keyword>
<comment type="subunit">
    <text evidence="9">Homodimer.</text>
</comment>
<dbReference type="SUPFAM" id="SSF55681">
    <property type="entry name" value="Class II aaRS and biotin synthetases"/>
    <property type="match status" value="1"/>
</dbReference>
<keyword evidence="3 9" id="KW-0479">Metal-binding</keyword>
<dbReference type="GO" id="GO:0006430">
    <property type="term" value="P:lysyl-tRNA aminoacylation"/>
    <property type="evidence" value="ECO:0007669"/>
    <property type="project" value="UniProtKB-UniRule"/>
</dbReference>
<feature type="binding site" evidence="9">
    <location>
        <position position="430"/>
    </location>
    <ligand>
        <name>Mg(2+)</name>
        <dbReference type="ChEBI" id="CHEBI:18420"/>
        <label>2</label>
    </ligand>
</feature>
<name>A0A078MID8_9MICC</name>
<evidence type="ECO:0000256" key="10">
    <source>
        <dbReference type="RuleBase" id="RU000336"/>
    </source>
</evidence>
<dbReference type="HAMAP" id="MF_00252">
    <property type="entry name" value="Lys_tRNA_synth_class2"/>
    <property type="match status" value="1"/>
</dbReference>
<comment type="cofactor">
    <cofactor evidence="9 10">
        <name>Mg(2+)</name>
        <dbReference type="ChEBI" id="CHEBI:18420"/>
    </cofactor>
    <text evidence="9 10">Binds 3 Mg(2+) ions per subunit.</text>
</comment>
<feature type="binding site" evidence="9">
    <location>
        <position position="423"/>
    </location>
    <ligand>
        <name>Mg(2+)</name>
        <dbReference type="ChEBI" id="CHEBI:18420"/>
        <label>1</label>
    </ligand>
</feature>
<evidence type="ECO:0000256" key="5">
    <source>
        <dbReference type="ARBA" id="ARBA00022840"/>
    </source>
</evidence>
<dbReference type="Gene3D" id="2.40.50.140">
    <property type="entry name" value="Nucleic acid-binding proteins"/>
    <property type="match status" value="1"/>
</dbReference>
<dbReference type="PANTHER" id="PTHR42918">
    <property type="entry name" value="LYSYL-TRNA SYNTHETASE"/>
    <property type="match status" value="1"/>
</dbReference>
<dbReference type="GO" id="GO:0005524">
    <property type="term" value="F:ATP binding"/>
    <property type="evidence" value="ECO:0007669"/>
    <property type="project" value="UniProtKB-UniRule"/>
</dbReference>
<dbReference type="InterPro" id="IPR044136">
    <property type="entry name" value="Lys-tRNA-ligase_II_N"/>
</dbReference>
<comment type="subcellular location">
    <subcellularLocation>
        <location evidence="9">Cytoplasm</location>
    </subcellularLocation>
</comment>
<dbReference type="NCBIfam" id="TIGR00499">
    <property type="entry name" value="lysS_bact"/>
    <property type="match status" value="1"/>
</dbReference>
<dbReference type="NCBIfam" id="NF001756">
    <property type="entry name" value="PRK00484.1"/>
    <property type="match status" value="1"/>
</dbReference>
<evidence type="ECO:0000259" key="11">
    <source>
        <dbReference type="PROSITE" id="PS50862"/>
    </source>
</evidence>
<dbReference type="InterPro" id="IPR045864">
    <property type="entry name" value="aa-tRNA-synth_II/BPL/LPL"/>
</dbReference>
<feature type="binding site" evidence="9">
    <location>
        <position position="430"/>
    </location>
    <ligand>
        <name>Mg(2+)</name>
        <dbReference type="ChEBI" id="CHEBI:18420"/>
        <label>1</label>
    </ligand>
</feature>
<evidence type="ECO:0000313" key="12">
    <source>
        <dbReference type="EMBL" id="CEA07103.1"/>
    </source>
</evidence>
<keyword evidence="9" id="KW-0963">Cytoplasm</keyword>
<dbReference type="InterPro" id="IPR006195">
    <property type="entry name" value="aa-tRNA-synth_II"/>
</dbReference>
<evidence type="ECO:0000256" key="3">
    <source>
        <dbReference type="ARBA" id="ARBA00022723"/>
    </source>
</evidence>
<evidence type="ECO:0000256" key="8">
    <source>
        <dbReference type="ARBA" id="ARBA00048573"/>
    </source>
</evidence>
<accession>A0A078MID8</accession>
<keyword evidence="5 9" id="KW-0067">ATP-binding</keyword>
<evidence type="ECO:0000256" key="7">
    <source>
        <dbReference type="ARBA" id="ARBA00023146"/>
    </source>
</evidence>
<dbReference type="EMBL" id="LN483070">
    <property type="protein sequence ID" value="CEA07103.1"/>
    <property type="molecule type" value="Genomic_DNA"/>
</dbReference>
<dbReference type="PRINTS" id="PR00982">
    <property type="entry name" value="TRNASYNTHLYS"/>
</dbReference>
<protein>
    <recommendedName>
        <fullName evidence="9">Lysine--tRNA ligase</fullName>
        <ecNumber evidence="9">6.1.1.6</ecNumber>
    </recommendedName>
    <alternativeName>
        <fullName evidence="9">Lysyl-tRNA synthetase</fullName>
        <shortName evidence="9">LysRS</shortName>
    </alternativeName>
</protein>
<proteinExistence type="inferred from homology"/>
<dbReference type="GO" id="GO:0005829">
    <property type="term" value="C:cytosol"/>
    <property type="evidence" value="ECO:0007669"/>
    <property type="project" value="TreeGrafter"/>
</dbReference>
<feature type="domain" description="Aminoacyl-transfer RNA synthetases class-II family profile" evidence="11">
    <location>
        <begin position="197"/>
        <end position="510"/>
    </location>
</feature>
<dbReference type="GO" id="GO:0000049">
    <property type="term" value="F:tRNA binding"/>
    <property type="evidence" value="ECO:0007669"/>
    <property type="project" value="TreeGrafter"/>
</dbReference>
<dbReference type="AlphaFoldDB" id="A0A078MID8"/>
<dbReference type="PATRIC" id="fig|1461584.3.peg.405"/>
<dbReference type="InterPro" id="IPR002313">
    <property type="entry name" value="Lys-tRNA-ligase_II"/>
</dbReference>
<dbReference type="GO" id="GO:0000287">
    <property type="term" value="F:magnesium ion binding"/>
    <property type="evidence" value="ECO:0007669"/>
    <property type="project" value="UniProtKB-UniRule"/>
</dbReference>
<dbReference type="SUPFAM" id="SSF50249">
    <property type="entry name" value="Nucleic acid-binding proteins"/>
    <property type="match status" value="1"/>
</dbReference>
<dbReference type="PROSITE" id="PS50862">
    <property type="entry name" value="AA_TRNA_LIGASE_II"/>
    <property type="match status" value="1"/>
</dbReference>
<keyword evidence="6 9" id="KW-0648">Protein biosynthesis</keyword>
<evidence type="ECO:0000256" key="4">
    <source>
        <dbReference type="ARBA" id="ARBA00022741"/>
    </source>
</evidence>